<dbReference type="Proteomes" id="UP000235786">
    <property type="component" value="Unassembled WGS sequence"/>
</dbReference>
<reference evidence="1 2" key="1">
    <citation type="submission" date="2016-04" db="EMBL/GenBank/DDBJ databases">
        <title>A degradative enzymes factory behind the ericoid mycorrhizal symbiosis.</title>
        <authorList>
            <consortium name="DOE Joint Genome Institute"/>
            <person name="Martino E."/>
            <person name="Morin E."/>
            <person name="Grelet G."/>
            <person name="Kuo A."/>
            <person name="Kohler A."/>
            <person name="Daghino S."/>
            <person name="Barry K."/>
            <person name="Choi C."/>
            <person name="Cichocki N."/>
            <person name="Clum A."/>
            <person name="Copeland A."/>
            <person name="Hainaut M."/>
            <person name="Haridas S."/>
            <person name="Labutti K."/>
            <person name="Lindquist E."/>
            <person name="Lipzen A."/>
            <person name="Khouja H.-R."/>
            <person name="Murat C."/>
            <person name="Ohm R."/>
            <person name="Olson A."/>
            <person name="Spatafora J."/>
            <person name="Veneault-Fourrey C."/>
            <person name="Henrissat B."/>
            <person name="Grigoriev I."/>
            <person name="Martin F."/>
            <person name="Perotto S."/>
        </authorList>
    </citation>
    <scope>NUCLEOTIDE SEQUENCE [LARGE SCALE GENOMIC DNA]</scope>
    <source>
        <strain evidence="1 2">F</strain>
    </source>
</reference>
<name>A0A2J6R2N8_HYAVF</name>
<accession>A0A2J6R2N8</accession>
<dbReference type="CDD" id="cd09917">
    <property type="entry name" value="F-box_SF"/>
    <property type="match status" value="1"/>
</dbReference>
<protein>
    <recommendedName>
        <fullName evidence="3">F-box domain-containing protein</fullName>
    </recommendedName>
</protein>
<sequence length="141" mass="15748">MTSMAVTAHNSSFPNSVPPTAAVGVEIASKSKASLTTLPVEIHLTIFKHLNVASAICLGLASRIFYAVLKLARPNFHLDPDLHCFHREELAYLLSTWMQPLVYTPFWDSCGQGFGFVTAERAIELEWAYWEQEAEYCSDIP</sequence>
<dbReference type="InterPro" id="IPR036047">
    <property type="entry name" value="F-box-like_dom_sf"/>
</dbReference>
<proteinExistence type="predicted"/>
<dbReference type="SUPFAM" id="SSF81383">
    <property type="entry name" value="F-box domain"/>
    <property type="match status" value="1"/>
</dbReference>
<keyword evidence="2" id="KW-1185">Reference proteome</keyword>
<dbReference type="AlphaFoldDB" id="A0A2J6R2N8"/>
<dbReference type="OrthoDB" id="3555511at2759"/>
<gene>
    <name evidence="1" type="ORF">L207DRAFT_536050</name>
</gene>
<organism evidence="1 2">
    <name type="scientific">Hyaloscypha variabilis (strain UAMH 11265 / GT02V1 / F)</name>
    <name type="common">Meliniomyces variabilis</name>
    <dbReference type="NCBI Taxonomy" id="1149755"/>
    <lineage>
        <taxon>Eukaryota</taxon>
        <taxon>Fungi</taxon>
        <taxon>Dikarya</taxon>
        <taxon>Ascomycota</taxon>
        <taxon>Pezizomycotina</taxon>
        <taxon>Leotiomycetes</taxon>
        <taxon>Helotiales</taxon>
        <taxon>Hyaloscyphaceae</taxon>
        <taxon>Hyaloscypha</taxon>
        <taxon>Hyaloscypha variabilis</taxon>
    </lineage>
</organism>
<dbReference type="EMBL" id="KZ613958">
    <property type="protein sequence ID" value="PMD32755.1"/>
    <property type="molecule type" value="Genomic_DNA"/>
</dbReference>
<evidence type="ECO:0000313" key="2">
    <source>
        <dbReference type="Proteomes" id="UP000235786"/>
    </source>
</evidence>
<evidence type="ECO:0000313" key="1">
    <source>
        <dbReference type="EMBL" id="PMD32755.1"/>
    </source>
</evidence>
<evidence type="ECO:0008006" key="3">
    <source>
        <dbReference type="Google" id="ProtNLM"/>
    </source>
</evidence>